<dbReference type="PANTHER" id="PTHR24637">
    <property type="entry name" value="COLLAGEN"/>
    <property type="match status" value="1"/>
</dbReference>
<comment type="caution">
    <text evidence="5">The sequence shown here is derived from an EMBL/GenBank/DDBJ whole genome shotgun (WGS) entry which is preliminary data.</text>
</comment>
<keyword evidence="6" id="KW-1185">Reference proteome</keyword>
<evidence type="ECO:0000313" key="6">
    <source>
        <dbReference type="Proteomes" id="UP001608902"/>
    </source>
</evidence>
<keyword evidence="1" id="KW-0677">Repeat</keyword>
<feature type="region of interest" description="Disordered" evidence="2">
    <location>
        <begin position="75"/>
        <end position="138"/>
    </location>
</feature>
<dbReference type="InterPro" id="IPR002486">
    <property type="entry name" value="Col_cuticle_N"/>
</dbReference>
<sequence>MWAASLVNLISTIVGSILVLCFILSVMMVRDMQNLYDDVIINMGEFRVIANDAWGEMLSVVDELRDSKKQIITNGKNINAHQTSRSKREDGCGSTPKPPYLCVTDPQDCPPGPPGPPGDDAPDGPDGEQGQPGKKGADGINFIFDEVAAPHGCIICPAGPQGPRGPPGPPGPPGENGVPGPQGPPGQRGPDGPIGLAGDMGEPG</sequence>
<keyword evidence="3" id="KW-0472">Membrane</keyword>
<dbReference type="PANTHER" id="PTHR24637:SF236">
    <property type="entry name" value="NEMATODE CUTICLE COLLAGEN N-TERMINAL DOMAIN-CONTAINING PROTEIN"/>
    <property type="match status" value="1"/>
</dbReference>
<dbReference type="SMART" id="SM01088">
    <property type="entry name" value="Col_cuticle_N"/>
    <property type="match status" value="1"/>
</dbReference>
<evidence type="ECO:0000256" key="2">
    <source>
        <dbReference type="SAM" id="MobiDB-lite"/>
    </source>
</evidence>
<evidence type="ECO:0000256" key="1">
    <source>
        <dbReference type="ARBA" id="ARBA00022737"/>
    </source>
</evidence>
<dbReference type="Pfam" id="PF01391">
    <property type="entry name" value="Collagen"/>
    <property type="match status" value="1"/>
</dbReference>
<dbReference type="EMBL" id="JBGFUD010016356">
    <property type="protein sequence ID" value="MFH4984283.1"/>
    <property type="molecule type" value="Genomic_DNA"/>
</dbReference>
<feature type="region of interest" description="Disordered" evidence="2">
    <location>
        <begin position="155"/>
        <end position="204"/>
    </location>
</feature>
<gene>
    <name evidence="5" type="ORF">AB6A40_010992</name>
</gene>
<dbReference type="AlphaFoldDB" id="A0ABD6F2S1"/>
<feature type="compositionally biased region" description="Pro residues" evidence="2">
    <location>
        <begin position="108"/>
        <end position="119"/>
    </location>
</feature>
<reference evidence="5 6" key="1">
    <citation type="submission" date="2024-08" db="EMBL/GenBank/DDBJ databases">
        <title>Gnathostoma spinigerum genome.</title>
        <authorList>
            <person name="Gonzalez-Bertolin B."/>
            <person name="Monzon S."/>
            <person name="Zaballos A."/>
            <person name="Jimenez P."/>
            <person name="Dekumyoy P."/>
            <person name="Varona S."/>
            <person name="Cuesta I."/>
            <person name="Sumanam S."/>
            <person name="Adisakwattana P."/>
            <person name="Gasser R.B."/>
            <person name="Hernandez-Gonzalez A."/>
            <person name="Young N.D."/>
            <person name="Perteguer M.J."/>
        </authorList>
    </citation>
    <scope>NUCLEOTIDE SEQUENCE [LARGE SCALE GENOMIC DNA]</scope>
    <source>
        <strain evidence="5">AL3</strain>
        <tissue evidence="5">Liver</tissue>
    </source>
</reference>
<accession>A0ABD6F2S1</accession>
<evidence type="ECO:0000259" key="4">
    <source>
        <dbReference type="SMART" id="SM01088"/>
    </source>
</evidence>
<organism evidence="5 6">
    <name type="scientific">Gnathostoma spinigerum</name>
    <dbReference type="NCBI Taxonomy" id="75299"/>
    <lineage>
        <taxon>Eukaryota</taxon>
        <taxon>Metazoa</taxon>
        <taxon>Ecdysozoa</taxon>
        <taxon>Nematoda</taxon>
        <taxon>Chromadorea</taxon>
        <taxon>Rhabditida</taxon>
        <taxon>Spirurina</taxon>
        <taxon>Gnathostomatomorpha</taxon>
        <taxon>Gnathostomatoidea</taxon>
        <taxon>Gnathostomatidae</taxon>
        <taxon>Gnathostoma</taxon>
    </lineage>
</organism>
<dbReference type="InterPro" id="IPR008160">
    <property type="entry name" value="Collagen"/>
</dbReference>
<feature type="transmembrane region" description="Helical" evidence="3">
    <location>
        <begin position="6"/>
        <end position="29"/>
    </location>
</feature>
<keyword evidence="3" id="KW-1133">Transmembrane helix</keyword>
<evidence type="ECO:0000256" key="3">
    <source>
        <dbReference type="SAM" id="Phobius"/>
    </source>
</evidence>
<feature type="domain" description="Nematode cuticle collagen N-terminal" evidence="4">
    <location>
        <begin position="5"/>
        <end position="57"/>
    </location>
</feature>
<protein>
    <recommendedName>
        <fullName evidence="4">Nematode cuticle collagen N-terminal domain-containing protein</fullName>
    </recommendedName>
</protein>
<feature type="compositionally biased region" description="Pro residues" evidence="2">
    <location>
        <begin position="163"/>
        <end position="173"/>
    </location>
</feature>
<proteinExistence type="predicted"/>
<dbReference type="Gene3D" id="1.20.5.320">
    <property type="entry name" value="6-Phosphogluconate Dehydrogenase, domain 3"/>
    <property type="match status" value="1"/>
</dbReference>
<evidence type="ECO:0000313" key="5">
    <source>
        <dbReference type="EMBL" id="MFH4984283.1"/>
    </source>
</evidence>
<dbReference type="Pfam" id="PF01484">
    <property type="entry name" value="Col_cuticle_N"/>
    <property type="match status" value="1"/>
</dbReference>
<keyword evidence="3" id="KW-0812">Transmembrane</keyword>
<dbReference type="Proteomes" id="UP001608902">
    <property type="component" value="Unassembled WGS sequence"/>
</dbReference>
<name>A0ABD6F2S1_9BILA</name>